<sequence length="73" mass="8156">MNRINFNFLNSFIEDDKAQGSVELILIIGGIIVIILLVVSMYKSYLLDLASEIDSNEIKTLNNSFNDIASKFG</sequence>
<reference evidence="3" key="2">
    <citation type="submission" date="2016-02" db="EMBL/GenBank/DDBJ databases">
        <title>The draft genome sequence of the rumen methanogen Methanobrevibacter olleyae YLM1.</title>
        <authorList>
            <consortium name="New Zealand Agricultural Greenhouse Gas Research Centre/Pastoral Greenhouse Gas Research Consortium"/>
            <person name="Kelly W.J."/>
            <person name="Li D."/>
            <person name="Lambie S.C."/>
            <person name="Attwood G.T."/>
            <person name="Altermann E."/>
            <person name="Leahy S.C."/>
        </authorList>
    </citation>
    <scope>NUCLEOTIDE SEQUENCE [LARGE SCALE GENOMIC DNA]</scope>
    <source>
        <strain evidence="3">YLM1</strain>
    </source>
</reference>
<dbReference type="GeneID" id="28488611"/>
<feature type="transmembrane region" description="Helical" evidence="1">
    <location>
        <begin position="21"/>
        <end position="42"/>
    </location>
</feature>
<organism evidence="2 3">
    <name type="scientific">Methanobrevibacter olleyae</name>
    <dbReference type="NCBI Taxonomy" id="294671"/>
    <lineage>
        <taxon>Archaea</taxon>
        <taxon>Methanobacteriati</taxon>
        <taxon>Methanobacteriota</taxon>
        <taxon>Methanomada group</taxon>
        <taxon>Methanobacteria</taxon>
        <taxon>Methanobacteriales</taxon>
        <taxon>Methanobacteriaceae</taxon>
        <taxon>Methanobrevibacter</taxon>
    </lineage>
</organism>
<keyword evidence="1" id="KW-0472">Membrane</keyword>
<evidence type="ECO:0000256" key="1">
    <source>
        <dbReference type="SAM" id="Phobius"/>
    </source>
</evidence>
<dbReference type="PATRIC" id="fig|294671.3.peg.313"/>
<keyword evidence="3" id="KW-1185">Reference proteome</keyword>
<gene>
    <name evidence="2" type="ORF">YLM1_0312</name>
</gene>
<dbReference type="Proteomes" id="UP000066376">
    <property type="component" value="Chromosome"/>
</dbReference>
<proteinExistence type="predicted"/>
<dbReference type="EMBL" id="CP014265">
    <property type="protein sequence ID" value="AMK14872.1"/>
    <property type="molecule type" value="Genomic_DNA"/>
</dbReference>
<name>A0A126QYJ4_METOL</name>
<keyword evidence="1" id="KW-0812">Transmembrane</keyword>
<accession>A0A126QYJ4</accession>
<evidence type="ECO:0000313" key="2">
    <source>
        <dbReference type="EMBL" id="AMK14872.1"/>
    </source>
</evidence>
<evidence type="ECO:0000313" key="3">
    <source>
        <dbReference type="Proteomes" id="UP000066376"/>
    </source>
</evidence>
<dbReference type="KEGG" id="mol:YLM1_0312"/>
<keyword evidence="1" id="KW-1133">Transmembrane helix</keyword>
<dbReference type="RefSeq" id="WP_082762093.1">
    <property type="nucleotide sequence ID" value="NZ_CP014265.1"/>
</dbReference>
<protein>
    <recommendedName>
        <fullName evidence="4">Class III signal peptide</fullName>
    </recommendedName>
</protein>
<evidence type="ECO:0008006" key="4">
    <source>
        <dbReference type="Google" id="ProtNLM"/>
    </source>
</evidence>
<reference evidence="2 3" key="1">
    <citation type="journal article" date="2016" name="Genome Announc.">
        <title>Draft Genome Sequence of the Rumen Methanogen Methanobrevibacter olleyae YLM1.</title>
        <authorList>
            <person name="Kelly W.J."/>
            <person name="Li D."/>
            <person name="Lambie S.C."/>
            <person name="Cox F."/>
            <person name="Attwood G.T."/>
            <person name="Altermann E."/>
            <person name="Leahy S.C."/>
        </authorList>
    </citation>
    <scope>NUCLEOTIDE SEQUENCE [LARGE SCALE GENOMIC DNA]</scope>
    <source>
        <strain evidence="2 3">YLM1</strain>
    </source>
</reference>
<dbReference type="AlphaFoldDB" id="A0A126QYJ4"/>